<evidence type="ECO:0000256" key="1">
    <source>
        <dbReference type="SAM" id="MobiDB-lite"/>
    </source>
</evidence>
<sequence>MVVEQHSGFDNHGRLNQSHHRLLYCLTLQFETTNMSDDSIIVWDAGDGFDFLPPVDDSIFAGILEGVDMSSNSPGPPAGKPTKRRLRSQTARMEILTLHETKAELEKAVRDIARNRDDRTLGMSSSERKWEQIARNQLELKLKALRENDQLRAAVAEQHQLTKELQAIVHKKPRRMLDDDQWRVLKLSAHGEQRLAAIHLIADRQLDTVESELLTTGLIEARDPLFNVSYVQHGSDAYMQGCCCVQYRRPLHAVVNAAWKAMNHLHAHAKGSTHQPRQAYSIGIDQHTVLIRVAFQASTGPTKLESSVILKKRQLSASHVRVVFRSILDDAGHPFDVDSYVSDQYGWIDVELTDDDDGSVTYKGYAKAKYVLKPRQNDANLAELRTLLESVHLDHGESFVEDKDPIKLAEEVFRTSFHGFGLLFETILAAEDDVEREDATNTQ</sequence>
<name>A0A3R6YDT8_APHAT</name>
<evidence type="ECO:0000313" key="3">
    <source>
        <dbReference type="Proteomes" id="UP000285430"/>
    </source>
</evidence>
<dbReference type="VEuPathDB" id="FungiDB:H257_04431"/>
<accession>A0A3R6YDT8</accession>
<comment type="caution">
    <text evidence="2">The sequence shown here is derived from an EMBL/GenBank/DDBJ whole genome shotgun (WGS) entry which is preliminary data.</text>
</comment>
<feature type="region of interest" description="Disordered" evidence="1">
    <location>
        <begin position="68"/>
        <end position="87"/>
    </location>
</feature>
<dbReference type="EMBL" id="QUTH01002038">
    <property type="protein sequence ID" value="RHZ28075.1"/>
    <property type="molecule type" value="Genomic_DNA"/>
</dbReference>
<proteinExistence type="predicted"/>
<gene>
    <name evidence="2" type="ORF">DYB37_002643</name>
</gene>
<evidence type="ECO:0000313" key="2">
    <source>
        <dbReference type="EMBL" id="RHZ28075.1"/>
    </source>
</evidence>
<protein>
    <submittedName>
        <fullName evidence="2">Uncharacterized protein</fullName>
    </submittedName>
</protein>
<dbReference type="AlphaFoldDB" id="A0A3R6YDT8"/>
<organism evidence="2 3">
    <name type="scientific">Aphanomyces astaci</name>
    <name type="common">Crayfish plague agent</name>
    <dbReference type="NCBI Taxonomy" id="112090"/>
    <lineage>
        <taxon>Eukaryota</taxon>
        <taxon>Sar</taxon>
        <taxon>Stramenopiles</taxon>
        <taxon>Oomycota</taxon>
        <taxon>Saprolegniomycetes</taxon>
        <taxon>Saprolegniales</taxon>
        <taxon>Verrucalvaceae</taxon>
        <taxon>Aphanomyces</taxon>
    </lineage>
</organism>
<dbReference type="Proteomes" id="UP000285430">
    <property type="component" value="Unassembled WGS sequence"/>
</dbReference>
<reference evidence="2 3" key="1">
    <citation type="submission" date="2018-08" db="EMBL/GenBank/DDBJ databases">
        <title>Aphanomyces genome sequencing and annotation.</title>
        <authorList>
            <person name="Minardi D."/>
            <person name="Oidtmann B."/>
            <person name="Van Der Giezen M."/>
            <person name="Studholme D.J."/>
        </authorList>
    </citation>
    <scope>NUCLEOTIDE SEQUENCE [LARGE SCALE GENOMIC DNA]</scope>
    <source>
        <strain evidence="2 3">Da</strain>
    </source>
</reference>